<dbReference type="Proteomes" id="UP000332933">
    <property type="component" value="Unassembled WGS sequence"/>
</dbReference>
<feature type="region of interest" description="Disordered" evidence="2">
    <location>
        <begin position="475"/>
        <end position="541"/>
    </location>
</feature>
<evidence type="ECO:0000313" key="6">
    <source>
        <dbReference type="Proteomes" id="UP000332933"/>
    </source>
</evidence>
<keyword evidence="6" id="KW-1185">Reference proteome</keyword>
<sequence length="604" mass="68267">MEDDDCYGFGSYDDIFSRPTASNVIPNGDAETQESPGKVTLSSSTSAAVEVGTHLLQHGFFVMEHEIKFSTDDALFHGYHIGLKIKRSGKHLSFNFPRQDPLEVPALKVCVDSNAGNQALGDLYMDEHELFWRPMRHSDTVSGQVYGSDRFSVRISRKHIKHVAPTNVQNIILALSITLTSMDVSFEFSFMPGPYHKTTKRDELLGLLQDTPQPDAEPSAEEMQALFGHADPPPVSLSPEKVTTPEPSPAKQRNGQWKDGRNDAVRRYLSMDASSDQAMALAATIEREYKYAVGPTTRTTPSFLDDKEYRQEQVATLSRVMDRMKSTWKRNEESMDTLLSVRCGKNDDDDLVYFDAKTKKEISAKGYELRYREHITQPPIILRNNNIPPPPTQLQQSAILDSSFHPSRQFVLPTVPTSLQGEARAEAELERIAFMEEIQESHRQLWHGFARLAHAHFEKVQSIRAMCARSMDERVKEKAEGKMLPARDKSNRRRSMVPAPIDELKENQSDNKKRKGGPDEPNTKRKPRRQSIVAAAQMAEEESKSEDEVNLCNLCFVSTCTVVLQPCLHSVCDKCWSKLSQGQDMPTIQCPWDRQDVVPERVAE</sequence>
<dbReference type="CDD" id="cd16449">
    <property type="entry name" value="RING-HC"/>
    <property type="match status" value="1"/>
</dbReference>
<feature type="compositionally biased region" description="Basic and acidic residues" evidence="2">
    <location>
        <begin position="502"/>
        <end position="523"/>
    </location>
</feature>
<evidence type="ECO:0000256" key="2">
    <source>
        <dbReference type="SAM" id="MobiDB-lite"/>
    </source>
</evidence>
<accession>A0A485KZ24</accession>
<protein>
    <submittedName>
        <fullName evidence="5">Aste57867_13597 protein</fullName>
    </submittedName>
</protein>
<dbReference type="InterPro" id="IPR013083">
    <property type="entry name" value="Znf_RING/FYVE/PHD"/>
</dbReference>
<proteinExistence type="predicted"/>
<organism evidence="5 6">
    <name type="scientific">Aphanomyces stellatus</name>
    <dbReference type="NCBI Taxonomy" id="120398"/>
    <lineage>
        <taxon>Eukaryota</taxon>
        <taxon>Sar</taxon>
        <taxon>Stramenopiles</taxon>
        <taxon>Oomycota</taxon>
        <taxon>Saprolegniomycetes</taxon>
        <taxon>Saprolegniales</taxon>
        <taxon>Verrucalvaceae</taxon>
        <taxon>Aphanomyces</taxon>
    </lineage>
</organism>
<dbReference type="Gene3D" id="3.30.40.10">
    <property type="entry name" value="Zinc/RING finger domain, C3HC4 (zinc finger)"/>
    <property type="match status" value="1"/>
</dbReference>
<dbReference type="EMBL" id="CAADRA010005487">
    <property type="protein sequence ID" value="VFT90434.1"/>
    <property type="molecule type" value="Genomic_DNA"/>
</dbReference>
<dbReference type="InterPro" id="IPR001841">
    <property type="entry name" value="Znf_RING"/>
</dbReference>
<dbReference type="EMBL" id="VJMH01005466">
    <property type="protein sequence ID" value="KAF0695557.1"/>
    <property type="molecule type" value="Genomic_DNA"/>
</dbReference>
<keyword evidence="1" id="KW-0862">Zinc</keyword>
<keyword evidence="1" id="KW-0863">Zinc-finger</keyword>
<name>A0A485KZ24_9STRA</name>
<dbReference type="PROSITE" id="PS50089">
    <property type="entry name" value="ZF_RING_2"/>
    <property type="match status" value="1"/>
</dbReference>
<reference evidence="4" key="2">
    <citation type="submission" date="2019-06" db="EMBL/GenBank/DDBJ databases">
        <title>Genomics analysis of Aphanomyces spp. identifies a new class of oomycete effector associated with host adaptation.</title>
        <authorList>
            <person name="Gaulin E."/>
        </authorList>
    </citation>
    <scope>NUCLEOTIDE SEQUENCE</scope>
    <source>
        <strain evidence="4">CBS 578.67</strain>
    </source>
</reference>
<feature type="region of interest" description="Disordered" evidence="2">
    <location>
        <begin position="228"/>
        <end position="261"/>
    </location>
</feature>
<feature type="domain" description="RING-type" evidence="3">
    <location>
        <begin position="552"/>
        <end position="594"/>
    </location>
</feature>
<evidence type="ECO:0000259" key="3">
    <source>
        <dbReference type="PROSITE" id="PS50089"/>
    </source>
</evidence>
<reference evidence="5 6" key="1">
    <citation type="submission" date="2019-03" db="EMBL/GenBank/DDBJ databases">
        <authorList>
            <person name="Gaulin E."/>
            <person name="Dumas B."/>
        </authorList>
    </citation>
    <scope>NUCLEOTIDE SEQUENCE [LARGE SCALE GENOMIC DNA]</scope>
    <source>
        <strain evidence="5">CBS 568.67</strain>
    </source>
</reference>
<evidence type="ECO:0000313" key="4">
    <source>
        <dbReference type="EMBL" id="KAF0695557.1"/>
    </source>
</evidence>
<dbReference type="SUPFAM" id="SSF57850">
    <property type="entry name" value="RING/U-box"/>
    <property type="match status" value="1"/>
</dbReference>
<evidence type="ECO:0000313" key="5">
    <source>
        <dbReference type="EMBL" id="VFT90434.1"/>
    </source>
</evidence>
<evidence type="ECO:0000256" key="1">
    <source>
        <dbReference type="PROSITE-ProRule" id="PRU00175"/>
    </source>
</evidence>
<feature type="compositionally biased region" description="Basic and acidic residues" evidence="2">
    <location>
        <begin position="475"/>
        <end position="489"/>
    </location>
</feature>
<dbReference type="GO" id="GO:0008270">
    <property type="term" value="F:zinc ion binding"/>
    <property type="evidence" value="ECO:0007669"/>
    <property type="project" value="UniProtKB-KW"/>
</dbReference>
<keyword evidence="1" id="KW-0479">Metal-binding</keyword>
<dbReference type="AlphaFoldDB" id="A0A485KZ24"/>
<gene>
    <name evidence="5" type="primary">Aste57867_13597</name>
    <name evidence="4" type="ORF">As57867_013547</name>
    <name evidence="5" type="ORF">ASTE57867_13597</name>
</gene>
<dbReference type="OrthoDB" id="62830at2759"/>